<accession>A0AAV1YZC7</accession>
<feature type="non-terminal residue" evidence="1">
    <location>
        <position position="1"/>
    </location>
</feature>
<organism evidence="1 2">
    <name type="scientific">Larinioides sclopetarius</name>
    <dbReference type="NCBI Taxonomy" id="280406"/>
    <lineage>
        <taxon>Eukaryota</taxon>
        <taxon>Metazoa</taxon>
        <taxon>Ecdysozoa</taxon>
        <taxon>Arthropoda</taxon>
        <taxon>Chelicerata</taxon>
        <taxon>Arachnida</taxon>
        <taxon>Araneae</taxon>
        <taxon>Araneomorphae</taxon>
        <taxon>Entelegynae</taxon>
        <taxon>Araneoidea</taxon>
        <taxon>Araneidae</taxon>
        <taxon>Larinioides</taxon>
    </lineage>
</organism>
<reference evidence="1 2" key="1">
    <citation type="submission" date="2024-04" db="EMBL/GenBank/DDBJ databases">
        <authorList>
            <person name="Rising A."/>
            <person name="Reimegard J."/>
            <person name="Sonavane S."/>
            <person name="Akerstrom W."/>
            <person name="Nylinder S."/>
            <person name="Hedman E."/>
            <person name="Kallberg Y."/>
        </authorList>
    </citation>
    <scope>NUCLEOTIDE SEQUENCE [LARGE SCALE GENOMIC DNA]</scope>
</reference>
<evidence type="ECO:0000313" key="1">
    <source>
        <dbReference type="EMBL" id="CAL1264283.1"/>
    </source>
</evidence>
<keyword evidence="2" id="KW-1185">Reference proteome</keyword>
<comment type="caution">
    <text evidence="1">The sequence shown here is derived from an EMBL/GenBank/DDBJ whole genome shotgun (WGS) entry which is preliminary data.</text>
</comment>
<protein>
    <submittedName>
        <fullName evidence="1">Uncharacterized protein</fullName>
    </submittedName>
</protein>
<dbReference type="EMBL" id="CAXIEN010000013">
    <property type="protein sequence ID" value="CAL1264283.1"/>
    <property type="molecule type" value="Genomic_DNA"/>
</dbReference>
<proteinExistence type="predicted"/>
<gene>
    <name evidence="1" type="ORF">LARSCL_LOCUS1949</name>
</gene>
<evidence type="ECO:0000313" key="2">
    <source>
        <dbReference type="Proteomes" id="UP001497382"/>
    </source>
</evidence>
<dbReference type="Proteomes" id="UP001497382">
    <property type="component" value="Unassembled WGS sequence"/>
</dbReference>
<sequence>SELPIHSDVTFRNDTVFISERERSYFFCCSNTSWDGYLGRDSLHPNRRGNTLLANCFRRSFKSCISTGKKILTDKPALCWWCISFRFLRIPSITICLFKQWSFCFFSTGSCHASFWPQTRPTQTYRANFSPNSILCQASTWTPPHKLNWASLSTRLPCQVFNASRIWPV</sequence>
<dbReference type="AlphaFoldDB" id="A0AAV1YZC7"/>
<name>A0AAV1YZC7_9ARAC</name>